<evidence type="ECO:0000256" key="4">
    <source>
        <dbReference type="ARBA" id="ARBA00022801"/>
    </source>
</evidence>
<dbReference type="GO" id="GO:0006515">
    <property type="term" value="P:protein quality control for misfolded or incompletely synthesized proteins"/>
    <property type="evidence" value="ECO:0007669"/>
    <property type="project" value="TreeGrafter"/>
</dbReference>
<keyword evidence="3 8" id="KW-0645">Protease</keyword>
<keyword evidence="4" id="KW-0378">Hydrolase</keyword>
<proteinExistence type="inferred from homology"/>
<dbReference type="RefSeq" id="WP_148989192.1">
    <property type="nucleotide sequence ID" value="NZ_VTEV01000006.1"/>
</dbReference>
<dbReference type="PRINTS" id="PR00127">
    <property type="entry name" value="CLPPROTEASEP"/>
</dbReference>
<evidence type="ECO:0000313" key="8">
    <source>
        <dbReference type="EMBL" id="TYS67050.1"/>
    </source>
</evidence>
<dbReference type="Pfam" id="PF00574">
    <property type="entry name" value="CLP_protease"/>
    <property type="match status" value="1"/>
</dbReference>
<dbReference type="Proteomes" id="UP000322524">
    <property type="component" value="Unassembled WGS sequence"/>
</dbReference>
<dbReference type="PANTHER" id="PTHR10381">
    <property type="entry name" value="ATP-DEPENDENT CLP PROTEASE PROTEOLYTIC SUBUNIT"/>
    <property type="match status" value="1"/>
</dbReference>
<evidence type="ECO:0000256" key="6">
    <source>
        <dbReference type="RuleBase" id="RU003567"/>
    </source>
</evidence>
<keyword evidence="2" id="KW-0963">Cytoplasm</keyword>
<feature type="compositionally biased region" description="Basic and acidic residues" evidence="7">
    <location>
        <begin position="212"/>
        <end position="223"/>
    </location>
</feature>
<evidence type="ECO:0000256" key="2">
    <source>
        <dbReference type="ARBA" id="ARBA00022490"/>
    </source>
</evidence>
<dbReference type="SUPFAM" id="SSF52096">
    <property type="entry name" value="ClpP/crotonase"/>
    <property type="match status" value="1"/>
</dbReference>
<sequence length="243" mass="27009">MKHKIKGDIISWNSSIWDFNNKMKTIKEDDDIDLEINSYGGDVFLGIDLMNTLRGHKGKVTVTITGIAASAASVIVMGADVIRAYSNTQLMLHNAWTYAVGNAKELRKVADDLDSIGESVLACYTHRIDEDEAKKLLDDETYLSAKKALEKGLIDEIVDSKPEEVESSIFENKAKEFNNQISKPALSQPAVASASIDAETLKQMFTEFKNEIKNDFKPKEEPAPKPAEPKQNMSSLFLHLKGE</sequence>
<reference evidence="8 9" key="1">
    <citation type="submission" date="2019-08" db="EMBL/GenBank/DDBJ databases">
        <title>Bacillus genomes from the desert of Cuatro Cienegas, Coahuila.</title>
        <authorList>
            <person name="Olmedo-Alvarez G."/>
        </authorList>
    </citation>
    <scope>NUCLEOTIDE SEQUENCE [LARGE SCALE GENOMIC DNA]</scope>
    <source>
        <strain evidence="8 9">CH28_1T</strain>
    </source>
</reference>
<keyword evidence="5" id="KW-0720">Serine protease</keyword>
<dbReference type="NCBIfam" id="NF045542">
    <property type="entry name" value="Clp_rel_HeadMat"/>
    <property type="match status" value="1"/>
</dbReference>
<dbReference type="InterPro" id="IPR023562">
    <property type="entry name" value="ClpP/TepA"/>
</dbReference>
<protein>
    <recommendedName>
        <fullName evidence="6">ATP-dependent Clp protease proteolytic subunit</fullName>
    </recommendedName>
</protein>
<evidence type="ECO:0000256" key="7">
    <source>
        <dbReference type="SAM" id="MobiDB-lite"/>
    </source>
</evidence>
<evidence type="ECO:0000256" key="1">
    <source>
        <dbReference type="ARBA" id="ARBA00007039"/>
    </source>
</evidence>
<name>A0A5D4SUM9_9BACI</name>
<dbReference type="InterPro" id="IPR001907">
    <property type="entry name" value="ClpP"/>
</dbReference>
<dbReference type="PANTHER" id="PTHR10381:SF70">
    <property type="entry name" value="ATP-DEPENDENT CLP PROTEASE PROTEOLYTIC SUBUNIT"/>
    <property type="match status" value="1"/>
</dbReference>
<dbReference type="OrthoDB" id="9806592at2"/>
<dbReference type="Gene3D" id="3.90.226.10">
    <property type="entry name" value="2-enoyl-CoA Hydratase, Chain A, domain 1"/>
    <property type="match status" value="1"/>
</dbReference>
<feature type="region of interest" description="Disordered" evidence="7">
    <location>
        <begin position="212"/>
        <end position="243"/>
    </location>
</feature>
<evidence type="ECO:0000313" key="9">
    <source>
        <dbReference type="Proteomes" id="UP000322524"/>
    </source>
</evidence>
<dbReference type="GO" id="GO:0009368">
    <property type="term" value="C:endopeptidase Clp complex"/>
    <property type="evidence" value="ECO:0007669"/>
    <property type="project" value="TreeGrafter"/>
</dbReference>
<dbReference type="GO" id="GO:0051117">
    <property type="term" value="F:ATPase binding"/>
    <property type="evidence" value="ECO:0007669"/>
    <property type="project" value="TreeGrafter"/>
</dbReference>
<evidence type="ECO:0000256" key="5">
    <source>
        <dbReference type="ARBA" id="ARBA00022825"/>
    </source>
</evidence>
<comment type="similarity">
    <text evidence="1 6">Belongs to the peptidase S14 family.</text>
</comment>
<evidence type="ECO:0000256" key="3">
    <source>
        <dbReference type="ARBA" id="ARBA00022670"/>
    </source>
</evidence>
<dbReference type="AlphaFoldDB" id="A0A5D4SUM9"/>
<accession>A0A5D4SUM9</accession>
<dbReference type="CDD" id="cd07016">
    <property type="entry name" value="S14_ClpP_1"/>
    <property type="match status" value="1"/>
</dbReference>
<dbReference type="GO" id="GO:0004252">
    <property type="term" value="F:serine-type endopeptidase activity"/>
    <property type="evidence" value="ECO:0007669"/>
    <property type="project" value="InterPro"/>
</dbReference>
<dbReference type="GO" id="GO:0004176">
    <property type="term" value="F:ATP-dependent peptidase activity"/>
    <property type="evidence" value="ECO:0007669"/>
    <property type="project" value="InterPro"/>
</dbReference>
<gene>
    <name evidence="8" type="ORF">FZC76_16110</name>
</gene>
<organism evidence="8 9">
    <name type="scientific">Sutcliffiella horikoshii</name>
    <dbReference type="NCBI Taxonomy" id="79883"/>
    <lineage>
        <taxon>Bacteria</taxon>
        <taxon>Bacillati</taxon>
        <taxon>Bacillota</taxon>
        <taxon>Bacilli</taxon>
        <taxon>Bacillales</taxon>
        <taxon>Bacillaceae</taxon>
        <taxon>Sutcliffiella</taxon>
    </lineage>
</organism>
<dbReference type="EMBL" id="VTEV01000006">
    <property type="protein sequence ID" value="TYS67050.1"/>
    <property type="molecule type" value="Genomic_DNA"/>
</dbReference>
<comment type="caution">
    <text evidence="8">The sequence shown here is derived from an EMBL/GenBank/DDBJ whole genome shotgun (WGS) entry which is preliminary data.</text>
</comment>
<dbReference type="InterPro" id="IPR029045">
    <property type="entry name" value="ClpP/crotonase-like_dom_sf"/>
</dbReference>